<dbReference type="InterPro" id="IPR015943">
    <property type="entry name" value="WD40/YVTN_repeat-like_dom_sf"/>
</dbReference>
<dbReference type="PANTHER" id="PTHR13268:SF0">
    <property type="entry name" value="BCAS3 MICROTUBULE ASSOCIATED CELL MIGRATION FACTOR"/>
    <property type="match status" value="1"/>
</dbReference>
<feature type="region of interest" description="Disordered" evidence="2">
    <location>
        <begin position="1294"/>
        <end position="1355"/>
    </location>
</feature>
<dbReference type="GO" id="GO:0006914">
    <property type="term" value="P:autophagy"/>
    <property type="evidence" value="ECO:0007669"/>
    <property type="project" value="InterPro"/>
</dbReference>
<evidence type="ECO:0000259" key="3">
    <source>
        <dbReference type="Pfam" id="PF12490"/>
    </source>
</evidence>
<feature type="domain" description="BCAS3 WD40" evidence="4">
    <location>
        <begin position="52"/>
        <end position="468"/>
    </location>
</feature>
<feature type="region of interest" description="Disordered" evidence="2">
    <location>
        <begin position="1616"/>
        <end position="1722"/>
    </location>
</feature>
<feature type="compositionally biased region" description="Low complexity" evidence="2">
    <location>
        <begin position="806"/>
        <end position="821"/>
    </location>
</feature>
<evidence type="ECO:0000256" key="1">
    <source>
        <dbReference type="ARBA" id="ARBA00004329"/>
    </source>
</evidence>
<dbReference type="Pfam" id="PF12490">
    <property type="entry name" value="BCAS3"/>
    <property type="match status" value="1"/>
</dbReference>
<dbReference type="Gene3D" id="2.130.10.10">
    <property type="entry name" value="YVTN repeat-like/Quinoprotein amine dehydrogenase"/>
    <property type="match status" value="1"/>
</dbReference>
<dbReference type="Pfam" id="PF21034">
    <property type="entry name" value="BCAS3_WD40"/>
    <property type="match status" value="1"/>
</dbReference>
<feature type="compositionally biased region" description="Low complexity" evidence="2">
    <location>
        <begin position="298"/>
        <end position="310"/>
    </location>
</feature>
<feature type="region of interest" description="Disordered" evidence="2">
    <location>
        <begin position="1544"/>
        <end position="1590"/>
    </location>
</feature>
<dbReference type="InterPro" id="IPR022175">
    <property type="entry name" value="BCAS3_dom"/>
</dbReference>
<feature type="region of interest" description="Disordered" evidence="2">
    <location>
        <begin position="789"/>
        <end position="853"/>
    </location>
</feature>
<dbReference type="InterPro" id="IPR036322">
    <property type="entry name" value="WD40_repeat_dom_sf"/>
</dbReference>
<feature type="compositionally biased region" description="Low complexity" evidence="2">
    <location>
        <begin position="1308"/>
        <end position="1318"/>
    </location>
</feature>
<feature type="region of interest" description="Disordered" evidence="2">
    <location>
        <begin position="633"/>
        <end position="670"/>
    </location>
</feature>
<feature type="compositionally biased region" description="Gly residues" evidence="2">
    <location>
        <begin position="288"/>
        <end position="297"/>
    </location>
</feature>
<feature type="domain" description="BCAS3" evidence="3">
    <location>
        <begin position="614"/>
        <end position="706"/>
    </location>
</feature>
<organism evidence="5 6">
    <name type="scientific">Hermetia illucens</name>
    <name type="common">Black soldier fly</name>
    <dbReference type="NCBI Taxonomy" id="343691"/>
    <lineage>
        <taxon>Eukaryota</taxon>
        <taxon>Metazoa</taxon>
        <taxon>Ecdysozoa</taxon>
        <taxon>Arthropoda</taxon>
        <taxon>Hexapoda</taxon>
        <taxon>Insecta</taxon>
        <taxon>Pterygota</taxon>
        <taxon>Neoptera</taxon>
        <taxon>Endopterygota</taxon>
        <taxon>Diptera</taxon>
        <taxon>Brachycera</taxon>
        <taxon>Stratiomyomorpha</taxon>
        <taxon>Stratiomyidae</taxon>
        <taxon>Hermetiinae</taxon>
        <taxon>Hermetia</taxon>
    </lineage>
</organism>
<dbReference type="InterPro" id="IPR048382">
    <property type="entry name" value="BCAS3_WD40"/>
</dbReference>
<feature type="compositionally biased region" description="Polar residues" evidence="2">
    <location>
        <begin position="1047"/>
        <end position="1057"/>
    </location>
</feature>
<dbReference type="OrthoDB" id="25778at2759"/>
<dbReference type="GO" id="GO:0042594">
    <property type="term" value="P:response to starvation"/>
    <property type="evidence" value="ECO:0007669"/>
    <property type="project" value="TreeGrafter"/>
</dbReference>
<reference evidence="5 6" key="1">
    <citation type="submission" date="2020-11" db="EMBL/GenBank/DDBJ databases">
        <authorList>
            <person name="Wallbank WR R."/>
            <person name="Pardo Diaz C."/>
            <person name="Kozak K."/>
            <person name="Martin S."/>
            <person name="Jiggins C."/>
            <person name="Moest M."/>
            <person name="Warren A I."/>
            <person name="Generalovic N T."/>
            <person name="Byers J.R.P. K."/>
            <person name="Montejo-Kovacevich G."/>
            <person name="Yen C E."/>
        </authorList>
    </citation>
    <scope>NUCLEOTIDE SEQUENCE [LARGE SCALE GENOMIC DNA]</scope>
</reference>
<feature type="region of interest" description="Disordered" evidence="2">
    <location>
        <begin position="943"/>
        <end position="1130"/>
    </location>
</feature>
<sequence length="1722" mass="187309">MSADSPKRSAVRCVPAVVPPQVVSDRSLIDSVAGFINDVTLTSPPQGDPKDQVLWVRFENMADISDPTCGEDWELEGNVPPPLVIILGFGSGIKVYALPAHGEAVEILGWRHGMVKALRILPTPITVDDEMANEPIDQFIDQRPLMALCDSSSTACSSQYCSVSFISLKNGAQVKMIKFKNPVIDILANRTSIVVTFQERIAVFDARNLEDRLSISTCHPSPGINPNPVALGARWMAYSEWKLMPSKRSSGGCDCEGVPSYTATVLNAAKSLGKGLRELGEQVAAGLTGSGSNGGSLGSSKSSSFESSSGELKQPGLVTIVDIKYPIKETSPTTGSPVTATGTDPTIAHFIAHFDAIVALEFDPSGMLLLTADKRGHNFHVFRVQPHPAGPHLAAVHHLYILHRGDTSAKIQHIAFSLDSRWVAVSSLRGTTHVFPITPYGGPAGVRTHGSLHVVNRLSRFHRSAGLTVDGRSSSPISHTESACNQSCTPFNNPRTSPFPRPVAMHALAQIRQPSALGTPPGSAQNSYTRTGSGRQRLSSLSDDAGKDIRVCAVFAKARSWLLDPPNAARETPSHRMQKKAVDSLFIMAGHGALIQYDLEVKLVSNVAKEKICDDTAIELEVEAKAQWYLGRRENTPDIQPPLPRENWLMRDPSYQSLDNEPNSKDTDDQNERWLSQVEIITHAGPHRRLWMGPQFIFKTYNTPSGAPLSHIDTEAVEIGINAMNNRPGRSSPMNMPMSSKGGVPVLIESGSYSSFEQSPKLMDRFRHGHMESDFSFTQGDSRLKEDLADAMKESPSPSQRDSGLTPVSKSSSPQPTSTTTLQFDRATASSIDVQRKSPLSTEVTKQKPSPSQILIEKVVNPLGTVTTITRSPSENDFDSTNSNDFGDDYIIHENCDEALFRPVVAIFCDDSKAGSEAMLDSAYIKPPEAVGTELIVPVIEEKQKAPPSVVRKTVSKEAEKSGNNGKVEPERSKEQESCDPQIAKFTEMSLINRKTAKAPKRSNKEKESSPPAPSVKKEHLLESTTATTAKPPSKQDKLKKEKLVPEQSTKSEQPAKTQLPEAKSYENTQSIKSGTQSANVSTKGNLPVSQSKTKDNSDTTNGKKKTVAESSKCVETAANPTTKKEHSFDAASSFESIINASKKVIEKAEKVLVPSKKTEKTALKSSKKESVEENTPCVDSKSCDIKPSMVEEVDPLSRPDESMDCTQSVPEAPHSPELKAKNANTKSKKAKDKPLAVLQDVQKVKPMESEASDTGLKFYEKFSESEIRNIEIENFPPLQKVQLKDLEYPSLSASLSETRSGGKKSKGLNSSPKQSPQKTKKELSSEKRDTPIEVEISDTVTLPFSPKKKSKKSSVEEVQAVFTISNIGDCDTKAASFNIERTTTNKDAAKEISEGSIVSPARSLKSKKAKDISSQLSFELIPAPDYTEPVLPPLESFEPPKFDELYYETQHEAVSLINFESPVTEEQSEKNIEKAADKEETVPACGKSKDECSSPRHKYTKQNLILALCGSIHESDGKTSGKCEPSGFSEPVNDIDEQYLSLEPMTYQENTPWTSSSEDTEESSRNVIKKHSRSRHHANDELVRRDDDEELRPLIDATHSACSMTSSSGVAACMVGSGKQQVSTEDEETSTIALEIAKAISDSLPETNSHSDSSDQGNALQSSEDLDYDMPSTPPLNDDGCSAGTKKSSKNCNSSVGSGGLSSSNQQTAANGKKKSKRKKR</sequence>
<feature type="compositionally biased region" description="Basic and acidic residues" evidence="2">
    <location>
        <begin position="1578"/>
        <end position="1587"/>
    </location>
</feature>
<feature type="compositionally biased region" description="Basic and acidic residues" evidence="2">
    <location>
        <begin position="968"/>
        <end position="977"/>
    </location>
</feature>
<dbReference type="SUPFAM" id="SSF50978">
    <property type="entry name" value="WD40 repeat-like"/>
    <property type="match status" value="1"/>
</dbReference>
<feature type="compositionally biased region" description="Polar residues" evidence="2">
    <location>
        <begin position="1645"/>
        <end position="1664"/>
    </location>
</feature>
<evidence type="ECO:0008006" key="7">
    <source>
        <dbReference type="Google" id="ProtNLM"/>
    </source>
</evidence>
<evidence type="ECO:0000313" key="6">
    <source>
        <dbReference type="Proteomes" id="UP000594454"/>
    </source>
</evidence>
<feature type="region of interest" description="Disordered" evidence="2">
    <location>
        <begin position="469"/>
        <end position="491"/>
    </location>
</feature>
<accession>A0A7R8V247</accession>
<feature type="compositionally biased region" description="Basic and acidic residues" evidence="2">
    <location>
        <begin position="1034"/>
        <end position="1045"/>
    </location>
</feature>
<name>A0A7R8V247_HERIL</name>
<protein>
    <recommendedName>
        <fullName evidence="7">Breast carcinoma amplified sequence 3</fullName>
    </recommendedName>
</protein>
<dbReference type="EMBL" id="LR899013">
    <property type="protein sequence ID" value="CAD7090787.1"/>
    <property type="molecule type" value="Genomic_DNA"/>
</dbReference>
<evidence type="ECO:0000313" key="5">
    <source>
        <dbReference type="EMBL" id="CAD7090787.1"/>
    </source>
</evidence>
<feature type="region of interest" description="Disordered" evidence="2">
    <location>
        <begin position="287"/>
        <end position="310"/>
    </location>
</feature>
<feature type="compositionally biased region" description="Basic and acidic residues" evidence="2">
    <location>
        <begin position="1468"/>
        <end position="1495"/>
    </location>
</feature>
<feature type="compositionally biased region" description="Basic residues" evidence="2">
    <location>
        <begin position="1568"/>
        <end position="1577"/>
    </location>
</feature>
<evidence type="ECO:0000256" key="2">
    <source>
        <dbReference type="SAM" id="MobiDB-lite"/>
    </source>
</evidence>
<feature type="compositionally biased region" description="Basic and acidic residues" evidence="2">
    <location>
        <begin position="1157"/>
        <end position="1172"/>
    </location>
</feature>
<feature type="compositionally biased region" description="Polar residues" evidence="2">
    <location>
        <begin position="1066"/>
        <end position="1092"/>
    </location>
</feature>
<dbReference type="Proteomes" id="UP000594454">
    <property type="component" value="Chromosome 5"/>
</dbReference>
<dbReference type="InterPro" id="IPR045142">
    <property type="entry name" value="BCAS3-like"/>
</dbReference>
<feature type="region of interest" description="Disordered" evidence="2">
    <location>
        <begin position="1460"/>
        <end position="1497"/>
    </location>
</feature>
<feature type="compositionally biased region" description="Polar residues" evidence="2">
    <location>
        <begin position="471"/>
        <end position="491"/>
    </location>
</feature>
<keyword evidence="6" id="KW-1185">Reference proteome</keyword>
<feature type="compositionally biased region" description="Polar residues" evidence="2">
    <location>
        <begin position="828"/>
        <end position="853"/>
    </location>
</feature>
<feature type="region of interest" description="Disordered" evidence="2">
    <location>
        <begin position="1157"/>
        <end position="1237"/>
    </location>
</feature>
<comment type="subcellular location">
    <subcellularLocation>
        <location evidence="1">Preautophagosomal structure</location>
    </subcellularLocation>
</comment>
<feature type="region of interest" description="Disordered" evidence="2">
    <location>
        <begin position="514"/>
        <end position="540"/>
    </location>
</feature>
<feature type="compositionally biased region" description="Polar residues" evidence="2">
    <location>
        <begin position="522"/>
        <end position="540"/>
    </location>
</feature>
<dbReference type="InParanoid" id="A0A7R8V247"/>
<feature type="compositionally biased region" description="Basic residues" evidence="2">
    <location>
        <begin position="1713"/>
        <end position="1722"/>
    </location>
</feature>
<evidence type="ECO:0000259" key="4">
    <source>
        <dbReference type="Pfam" id="PF21034"/>
    </source>
</evidence>
<gene>
    <name evidence="5" type="ORF">HERILL_LOCUS13247</name>
</gene>
<proteinExistence type="predicted"/>
<dbReference type="GO" id="GO:0000407">
    <property type="term" value="C:phagophore assembly site"/>
    <property type="evidence" value="ECO:0007669"/>
    <property type="project" value="UniProtKB-SubCell"/>
</dbReference>
<dbReference type="PANTHER" id="PTHR13268">
    <property type="entry name" value="BREAST CARCINOMA AMPLIFIED SEQUENCE 3"/>
    <property type="match status" value="1"/>
</dbReference>
<feature type="compositionally biased region" description="Basic and acidic residues" evidence="2">
    <location>
        <begin position="1320"/>
        <end position="1332"/>
    </location>
</feature>